<dbReference type="EMBL" id="IACT01006361">
    <property type="protein sequence ID" value="LAC25495.1"/>
    <property type="molecule type" value="mRNA"/>
</dbReference>
<dbReference type="PANTHER" id="PTHR30061:SF50">
    <property type="entry name" value="MALTOSE_MALTODEXTRIN-BINDING PERIPLASMIC PROTEIN"/>
    <property type="match status" value="1"/>
</dbReference>
<dbReference type="GO" id="GO:0042956">
    <property type="term" value="P:maltodextrin transmembrane transport"/>
    <property type="evidence" value="ECO:0007669"/>
    <property type="project" value="TreeGrafter"/>
</dbReference>
<evidence type="ECO:0000256" key="1">
    <source>
        <dbReference type="ARBA" id="ARBA00008520"/>
    </source>
</evidence>
<organism evidence="5">
    <name type="scientific">Hirondellea gigas</name>
    <dbReference type="NCBI Taxonomy" id="1518452"/>
    <lineage>
        <taxon>Eukaryota</taxon>
        <taxon>Metazoa</taxon>
        <taxon>Ecdysozoa</taxon>
        <taxon>Arthropoda</taxon>
        <taxon>Crustacea</taxon>
        <taxon>Multicrustacea</taxon>
        <taxon>Malacostraca</taxon>
        <taxon>Eumalacostraca</taxon>
        <taxon>Peracarida</taxon>
        <taxon>Amphipoda</taxon>
        <taxon>Amphilochidea</taxon>
        <taxon>Lysianassida</taxon>
        <taxon>Lysianassidira</taxon>
        <taxon>Lysianassoidea</taxon>
        <taxon>Lysianassidae</taxon>
        <taxon>Hirondellea</taxon>
    </lineage>
</organism>
<comment type="similarity">
    <text evidence="1">Belongs to the bacterial solute-binding protein 1 family.</text>
</comment>
<dbReference type="Pfam" id="PF01547">
    <property type="entry name" value="SBP_bac_1"/>
    <property type="match status" value="1"/>
</dbReference>
<evidence type="ECO:0000313" key="5">
    <source>
        <dbReference type="EMBL" id="LAC25495.1"/>
    </source>
</evidence>
<protein>
    <submittedName>
        <fullName evidence="5">Sugar ABC transporter substrate-binding protein</fullName>
    </submittedName>
</protein>
<evidence type="ECO:0000256" key="3">
    <source>
        <dbReference type="ARBA" id="ARBA00022729"/>
    </source>
</evidence>
<reference evidence="5" key="1">
    <citation type="submission" date="2017-11" db="EMBL/GenBank/DDBJ databases">
        <title>The sensing device of the deep-sea amphipod.</title>
        <authorList>
            <person name="Kobayashi H."/>
            <person name="Nagahama T."/>
            <person name="Arai W."/>
            <person name="Sasagawa Y."/>
            <person name="Umeda M."/>
            <person name="Hayashi T."/>
            <person name="Nikaido I."/>
            <person name="Watanabe H."/>
            <person name="Oguri K."/>
            <person name="Kitazato H."/>
            <person name="Fujioka K."/>
            <person name="Kido Y."/>
            <person name="Takami H."/>
        </authorList>
    </citation>
    <scope>NUCLEOTIDE SEQUENCE</scope>
    <source>
        <tissue evidence="5">Whole body</tissue>
    </source>
</reference>
<dbReference type="GO" id="GO:0015768">
    <property type="term" value="P:maltose transport"/>
    <property type="evidence" value="ECO:0007669"/>
    <property type="project" value="TreeGrafter"/>
</dbReference>
<keyword evidence="2" id="KW-0813">Transport</keyword>
<proteinExistence type="evidence at transcript level"/>
<dbReference type="Gene3D" id="3.40.190.10">
    <property type="entry name" value="Periplasmic binding protein-like II"/>
    <property type="match status" value="1"/>
</dbReference>
<dbReference type="PANTHER" id="PTHR30061">
    <property type="entry name" value="MALTOSE-BINDING PERIPLASMIC PROTEIN"/>
    <property type="match status" value="1"/>
</dbReference>
<dbReference type="CDD" id="cd13585">
    <property type="entry name" value="PBP2_TMBP_like"/>
    <property type="match status" value="1"/>
</dbReference>
<accession>A0A6A7G6T0</accession>
<dbReference type="GO" id="GO:1901982">
    <property type="term" value="F:maltose binding"/>
    <property type="evidence" value="ECO:0007669"/>
    <property type="project" value="TreeGrafter"/>
</dbReference>
<evidence type="ECO:0000256" key="4">
    <source>
        <dbReference type="SAM" id="SignalP"/>
    </source>
</evidence>
<dbReference type="AlphaFoldDB" id="A0A6A7G6T0"/>
<name>A0A6A7G6T0_9CRUS</name>
<dbReference type="SUPFAM" id="SSF53850">
    <property type="entry name" value="Periplasmic binding protein-like II"/>
    <property type="match status" value="1"/>
</dbReference>
<sequence length="423" mass="48206">MKKILVLVLSLILLVTVTTKEAMAFWDEKNKKEKITVWLPPMGENDEAIWKPIIKEFEDKNDVKVDLEIIPWSNYSEKYALGVASGQGPDVGYMYAEMFPQFIQMGAVEDLTSYLTKKDYENYLYIDDGKMMGGLYGLAIEAANPAVIYYNKDILKSIGEKVPITWNDFIRCAVKATKDTNNDGKIDQWGYSQGWGAPYFGDLNWNWYGFLWQAGGDIFNKDLKTVKFNDKAGIKTANFLKDLKFKYNVLPPYAMAQTNKEMLQTTFGPGKSLFSIYLSSAATEILDRSFKDLNYGMILSLKDVDMGTFASVDQLVLMSAAKDKKLAFDLIQFMLSPESMTKFHKHHPRAPISKGESYQGDINMKDIIETKKGIYRPLVVGPHGIEIYEYLWKQLQMMMIGEKTPEEALNNAAEYSNKLLDKK</sequence>
<feature type="chain" id="PRO_5025565631" evidence="4">
    <location>
        <begin position="20"/>
        <end position="423"/>
    </location>
</feature>
<dbReference type="InterPro" id="IPR006059">
    <property type="entry name" value="SBP"/>
</dbReference>
<feature type="signal peptide" evidence="4">
    <location>
        <begin position="1"/>
        <end position="19"/>
    </location>
</feature>
<keyword evidence="3 4" id="KW-0732">Signal</keyword>
<evidence type="ECO:0000256" key="2">
    <source>
        <dbReference type="ARBA" id="ARBA00022448"/>
    </source>
</evidence>